<comment type="caution">
    <text evidence="2">The sequence shown here is derived from an EMBL/GenBank/DDBJ whole genome shotgun (WGS) entry which is preliminary data.</text>
</comment>
<dbReference type="EMBL" id="JAVDYF010000001">
    <property type="protein sequence ID" value="MDR7355909.1"/>
    <property type="molecule type" value="Genomic_DNA"/>
</dbReference>
<evidence type="ECO:0000259" key="1">
    <source>
        <dbReference type="Pfam" id="PF02464"/>
    </source>
</evidence>
<reference evidence="2 3" key="1">
    <citation type="submission" date="2023-07" db="EMBL/GenBank/DDBJ databases">
        <title>Sequencing the genomes of 1000 actinobacteria strains.</title>
        <authorList>
            <person name="Klenk H.-P."/>
        </authorList>
    </citation>
    <scope>NUCLEOTIDE SEQUENCE [LARGE SCALE GENOMIC DNA]</scope>
    <source>
        <strain evidence="2 3">DSM 44508</strain>
    </source>
</reference>
<dbReference type="SUPFAM" id="SSF142433">
    <property type="entry name" value="CinA-like"/>
    <property type="match status" value="1"/>
</dbReference>
<dbReference type="EC" id="3.5.1.42" evidence="2"/>
<evidence type="ECO:0000313" key="2">
    <source>
        <dbReference type="EMBL" id="MDR7355909.1"/>
    </source>
</evidence>
<proteinExistence type="predicted"/>
<dbReference type="Proteomes" id="UP001183619">
    <property type="component" value="Unassembled WGS sequence"/>
</dbReference>
<keyword evidence="2" id="KW-0378">Hydrolase</keyword>
<sequence length="181" mass="19119">MDARSRYFAQRIISELSARQQTLCVCESLTAGMLGATIAEVPGSSAVFRGGFITYSTDLKHTLAHVPRDYLAAHGPVDPGTAVHMAVGTARECSADWALALTGVAGPDSQDGHPVGEVWVGLRRPDLSVEVRAAAELVDDQFSANGLVLGDRPCIRQLSVLAALRLLECELGICDKCGAAE</sequence>
<evidence type="ECO:0000313" key="3">
    <source>
        <dbReference type="Proteomes" id="UP001183619"/>
    </source>
</evidence>
<dbReference type="Pfam" id="PF02464">
    <property type="entry name" value="CinA"/>
    <property type="match status" value="1"/>
</dbReference>
<dbReference type="NCBIfam" id="TIGR00199">
    <property type="entry name" value="PncC_domain"/>
    <property type="match status" value="1"/>
</dbReference>
<organism evidence="2 3">
    <name type="scientific">Corynebacterium felinum</name>
    <dbReference type="NCBI Taxonomy" id="131318"/>
    <lineage>
        <taxon>Bacteria</taxon>
        <taxon>Bacillati</taxon>
        <taxon>Actinomycetota</taxon>
        <taxon>Actinomycetes</taxon>
        <taxon>Mycobacteriales</taxon>
        <taxon>Corynebacteriaceae</taxon>
        <taxon>Corynebacterium</taxon>
    </lineage>
</organism>
<dbReference type="GO" id="GO:0019159">
    <property type="term" value="F:nicotinamide-nucleotide amidase activity"/>
    <property type="evidence" value="ECO:0007669"/>
    <property type="project" value="UniProtKB-EC"/>
</dbReference>
<dbReference type="Gene3D" id="3.90.950.20">
    <property type="entry name" value="CinA-like"/>
    <property type="match status" value="1"/>
</dbReference>
<name>A0ABU2BET7_9CORY</name>
<accession>A0ABU2BET7</accession>
<protein>
    <submittedName>
        <fullName evidence="2">Nicotinamide-nucleotide amidase</fullName>
        <ecNumber evidence="2">3.5.1.42</ecNumber>
    </submittedName>
</protein>
<gene>
    <name evidence="2" type="ORF">J2S37_002447</name>
</gene>
<dbReference type="RefSeq" id="WP_277103745.1">
    <property type="nucleotide sequence ID" value="NZ_BAAAJS010000022.1"/>
</dbReference>
<dbReference type="InterPro" id="IPR008136">
    <property type="entry name" value="CinA_C"/>
</dbReference>
<keyword evidence="3" id="KW-1185">Reference proteome</keyword>
<feature type="domain" description="CinA C-terminal" evidence="1">
    <location>
        <begin position="9"/>
        <end position="168"/>
    </location>
</feature>
<dbReference type="InterPro" id="IPR036653">
    <property type="entry name" value="CinA-like_C"/>
</dbReference>